<sequence length="141" mass="16609">MEKSYALSITENEIDKKYDEIREHILNDKGLSDVLSIKTKKDLLKVIEAFCDVSSLKNEDAFFKSEKHKLAFMIINHQGTSFDKELGIKKKHYLDKKMANEWKKKYQSIFHPDKNIDDNLLDYEMIMQKINKIYSQMVGKA</sequence>
<comment type="caution">
    <text evidence="2">The sequence shown here is derived from an EMBL/GenBank/DDBJ whole genome shotgun (WGS) entry which is preliminary data.</text>
</comment>
<keyword evidence="3" id="KW-1185">Reference proteome</keyword>
<proteinExistence type="predicted"/>
<dbReference type="Proteomes" id="UP001209854">
    <property type="component" value="Unassembled WGS sequence"/>
</dbReference>
<keyword evidence="1" id="KW-0143">Chaperone</keyword>
<dbReference type="EMBL" id="JAPFCC010000001">
    <property type="protein sequence ID" value="MCW7555231.1"/>
    <property type="molecule type" value="Genomic_DNA"/>
</dbReference>
<evidence type="ECO:0000313" key="2">
    <source>
        <dbReference type="EMBL" id="MCW7555231.1"/>
    </source>
</evidence>
<organism evidence="2 3">
    <name type="scientific">Endozoicomonas gorgoniicola</name>
    <dbReference type="NCBI Taxonomy" id="1234144"/>
    <lineage>
        <taxon>Bacteria</taxon>
        <taxon>Pseudomonadati</taxon>
        <taxon>Pseudomonadota</taxon>
        <taxon>Gammaproteobacteria</taxon>
        <taxon>Oceanospirillales</taxon>
        <taxon>Endozoicomonadaceae</taxon>
        <taxon>Endozoicomonas</taxon>
    </lineage>
</organism>
<dbReference type="SUPFAM" id="SSF46565">
    <property type="entry name" value="Chaperone J-domain"/>
    <property type="match status" value="1"/>
</dbReference>
<evidence type="ECO:0000256" key="1">
    <source>
        <dbReference type="ARBA" id="ARBA00023186"/>
    </source>
</evidence>
<dbReference type="RefSeq" id="WP_262565003.1">
    <property type="nucleotide sequence ID" value="NZ_JAPFCC010000001.1"/>
</dbReference>
<name>A0ABT3N0S9_9GAMM</name>
<reference evidence="2 3" key="1">
    <citation type="submission" date="2022-10" db="EMBL/GenBank/DDBJ databases">
        <title>High-quality genome sequences of two octocoral-associated bacteria, Endozoicomonas euniceicola EF212 and Endozoicomonas gorgoniicola PS125.</title>
        <authorList>
            <person name="Chiou Y.-J."/>
            <person name="Chen Y.-H."/>
        </authorList>
    </citation>
    <scope>NUCLEOTIDE SEQUENCE [LARGE SCALE GENOMIC DNA]</scope>
    <source>
        <strain evidence="2 3">PS125</strain>
    </source>
</reference>
<evidence type="ECO:0008006" key="4">
    <source>
        <dbReference type="Google" id="ProtNLM"/>
    </source>
</evidence>
<accession>A0ABT3N0S9</accession>
<protein>
    <recommendedName>
        <fullName evidence="4">J domain-containing protein</fullName>
    </recommendedName>
</protein>
<dbReference type="InterPro" id="IPR036869">
    <property type="entry name" value="J_dom_sf"/>
</dbReference>
<evidence type="ECO:0000313" key="3">
    <source>
        <dbReference type="Proteomes" id="UP001209854"/>
    </source>
</evidence>
<gene>
    <name evidence="2" type="ORF">NX722_21910</name>
</gene>